<dbReference type="Proteomes" id="UP000765891">
    <property type="component" value="Unassembled WGS sequence"/>
</dbReference>
<keyword evidence="4" id="KW-1185">Reference proteome</keyword>
<evidence type="ECO:0000313" key="3">
    <source>
        <dbReference type="EMBL" id="MBP1954575.1"/>
    </source>
</evidence>
<evidence type="ECO:0000256" key="1">
    <source>
        <dbReference type="SAM" id="MobiDB-lite"/>
    </source>
</evidence>
<dbReference type="RefSeq" id="WP_188870549.1">
    <property type="nucleotide sequence ID" value="NZ_BMOO01000002.1"/>
</dbReference>
<dbReference type="EMBL" id="BMOO01000002">
    <property type="protein sequence ID" value="GGM62177.1"/>
    <property type="molecule type" value="Genomic_DNA"/>
</dbReference>
<dbReference type="EMBL" id="JAGGKO010000002">
    <property type="protein sequence ID" value="MBP1954575.1"/>
    <property type="molecule type" value="Genomic_DNA"/>
</dbReference>
<protein>
    <submittedName>
        <fullName evidence="2">Uncharacterized protein</fullName>
    </submittedName>
</protein>
<reference evidence="2" key="1">
    <citation type="journal article" date="2014" name="Int. J. Syst. Evol. Microbiol.">
        <title>Complete genome sequence of Corynebacterium casei LMG S-19264T (=DSM 44701T), isolated from a smear-ripened cheese.</title>
        <authorList>
            <consortium name="US DOE Joint Genome Institute (JGI-PGF)"/>
            <person name="Walter F."/>
            <person name="Albersmeier A."/>
            <person name="Kalinowski J."/>
            <person name="Ruckert C."/>
        </authorList>
    </citation>
    <scope>NUCLEOTIDE SEQUENCE</scope>
    <source>
        <strain evidence="2">JCM 16108</strain>
    </source>
</reference>
<feature type="region of interest" description="Disordered" evidence="1">
    <location>
        <begin position="1"/>
        <end position="37"/>
    </location>
</feature>
<evidence type="ECO:0000313" key="2">
    <source>
        <dbReference type="EMBL" id="GGM62177.1"/>
    </source>
</evidence>
<feature type="compositionally biased region" description="Basic and acidic residues" evidence="1">
    <location>
        <begin position="8"/>
        <end position="20"/>
    </location>
</feature>
<reference evidence="3" key="3">
    <citation type="submission" date="2021-03" db="EMBL/GenBank/DDBJ databases">
        <title>Genomic Encyclopedia of Type Strains, Phase IV (KMG-IV): sequencing the most valuable type-strain genomes for metagenomic binning, comparative biology and taxonomic classification.</title>
        <authorList>
            <person name="Goeker M."/>
        </authorList>
    </citation>
    <scope>NUCLEOTIDE SEQUENCE</scope>
    <source>
        <strain evidence="3">DSM 22443</strain>
    </source>
</reference>
<evidence type="ECO:0000313" key="4">
    <source>
        <dbReference type="Proteomes" id="UP000614609"/>
    </source>
</evidence>
<sequence>MSPSRRSSRVERSDDPDARSTTDAPENEAPTVNCRELHAERRVFTEDGNSDGWISTDLTVVPEA</sequence>
<dbReference type="AlphaFoldDB" id="A0A830FYK5"/>
<reference evidence="2" key="2">
    <citation type="submission" date="2020-09" db="EMBL/GenBank/DDBJ databases">
        <authorList>
            <person name="Sun Q."/>
            <person name="Ohkuma M."/>
        </authorList>
    </citation>
    <scope>NUCLEOTIDE SEQUENCE</scope>
    <source>
        <strain evidence="2">JCM 16108</strain>
    </source>
</reference>
<organism evidence="2 4">
    <name type="scientific">Halarchaeum rubridurum</name>
    <dbReference type="NCBI Taxonomy" id="489911"/>
    <lineage>
        <taxon>Archaea</taxon>
        <taxon>Methanobacteriati</taxon>
        <taxon>Methanobacteriota</taxon>
        <taxon>Stenosarchaea group</taxon>
        <taxon>Halobacteria</taxon>
        <taxon>Halobacteriales</taxon>
        <taxon>Halobacteriaceae</taxon>
    </lineage>
</organism>
<gene>
    <name evidence="2" type="ORF">GCM10009017_10320</name>
    <name evidence="3" type="ORF">J2752_001487</name>
</gene>
<dbReference type="Proteomes" id="UP000614609">
    <property type="component" value="Unassembled WGS sequence"/>
</dbReference>
<name>A0A830FYK5_9EURY</name>
<proteinExistence type="predicted"/>
<comment type="caution">
    <text evidence="2">The sequence shown here is derived from an EMBL/GenBank/DDBJ whole genome shotgun (WGS) entry which is preliminary data.</text>
</comment>
<dbReference type="OrthoDB" id="204433at2157"/>
<accession>A0A830FYK5</accession>